<dbReference type="InterPro" id="IPR001119">
    <property type="entry name" value="SLH_dom"/>
</dbReference>
<dbReference type="Gene3D" id="3.20.20.80">
    <property type="entry name" value="Glycosidases"/>
    <property type="match status" value="1"/>
</dbReference>
<comment type="similarity">
    <text evidence="4">Belongs to the glycosyl hydrolase 18 family.</text>
</comment>
<sequence length="521" mass="57974">MKRLAVTILALIIAFSWNVRAEAAQAVFTDINKSFAKNDILSLYNKQVINGTGAGLFEPSKTVTRAEFVKMLAGVLGLEQVHNSIPGFDDVKKSAWFYGWVYAANNLGLIIGKSEKKFAPNETITREEAAVILARATRQTPVSQTNPFLDEACVSPWAAESVNEIIHAGIMGGDGQYFHPGQSLTREEAAAILNRILGKLRTVPQTSAPIEIGWQYMDSTAEFKQHVMESTINVISPRWFFMGKDGALTVSVEPELVEWAHAKQKKVWALVGNRSNAEVLHLFLTVYKNSVITQLVNYASQYKLDGFNLDFENVDPDDRDLLTAFVKDLGTRLHSAGKVISIDVPPDSNTDWSQPFDYAALSASADYLVLMDYEEHWAGSSVMGSVASLPWFIQGVKQINKEISTPSKLIVGMPLFTRDWRIEAGKVLSEDIELPDQEQLLPIFSSLKWDPSVGQYTAVYTNNHVIHHIWLEDSRSLTLKYVQSLNEKAAGFAYWYTGGATADIWAALRNANRLCGLRFVS</sequence>
<feature type="domain" description="SLH" evidence="6">
    <location>
        <begin position="149"/>
        <end position="207"/>
    </location>
</feature>
<evidence type="ECO:0000256" key="5">
    <source>
        <dbReference type="SAM" id="SignalP"/>
    </source>
</evidence>
<gene>
    <name evidence="8" type="ORF">K0U00_12785</name>
</gene>
<dbReference type="Proteomes" id="UP001519887">
    <property type="component" value="Unassembled WGS sequence"/>
</dbReference>
<keyword evidence="2 3" id="KW-0326">Glycosidase</keyword>
<dbReference type="InterPro" id="IPR029070">
    <property type="entry name" value="Chitinase_insertion_sf"/>
</dbReference>
<keyword evidence="5" id="KW-0732">Signal</keyword>
<protein>
    <submittedName>
        <fullName evidence="8">S-layer homology domain-containing protein</fullName>
    </submittedName>
</protein>
<dbReference type="InterPro" id="IPR011583">
    <property type="entry name" value="Chitinase_II/V-like_cat"/>
</dbReference>
<evidence type="ECO:0000256" key="3">
    <source>
        <dbReference type="RuleBase" id="RU000489"/>
    </source>
</evidence>
<dbReference type="EMBL" id="JAHZIK010000272">
    <property type="protein sequence ID" value="MBW7454910.1"/>
    <property type="molecule type" value="Genomic_DNA"/>
</dbReference>
<dbReference type="SUPFAM" id="SSF51445">
    <property type="entry name" value="(Trans)glycosidases"/>
    <property type="match status" value="1"/>
</dbReference>
<dbReference type="Pfam" id="PF00395">
    <property type="entry name" value="SLH"/>
    <property type="match status" value="3"/>
</dbReference>
<keyword evidence="9" id="KW-1185">Reference proteome</keyword>
<organism evidence="8 9">
    <name type="scientific">Paenibacillus sepulcri</name>
    <dbReference type="NCBI Taxonomy" id="359917"/>
    <lineage>
        <taxon>Bacteria</taxon>
        <taxon>Bacillati</taxon>
        <taxon>Bacillota</taxon>
        <taxon>Bacilli</taxon>
        <taxon>Bacillales</taxon>
        <taxon>Paenibacillaceae</taxon>
        <taxon>Paenibacillus</taxon>
    </lineage>
</organism>
<feature type="domain" description="GH18" evidence="7">
    <location>
        <begin position="204"/>
        <end position="515"/>
    </location>
</feature>
<evidence type="ECO:0000256" key="2">
    <source>
        <dbReference type="ARBA" id="ARBA00023295"/>
    </source>
</evidence>
<dbReference type="PROSITE" id="PS51910">
    <property type="entry name" value="GH18_2"/>
    <property type="match status" value="1"/>
</dbReference>
<dbReference type="RefSeq" id="WP_210040165.1">
    <property type="nucleotide sequence ID" value="NZ_JBHLVU010000007.1"/>
</dbReference>
<evidence type="ECO:0000259" key="7">
    <source>
        <dbReference type="PROSITE" id="PS51910"/>
    </source>
</evidence>
<dbReference type="InterPro" id="IPR017853">
    <property type="entry name" value="GH"/>
</dbReference>
<proteinExistence type="inferred from homology"/>
<dbReference type="PANTHER" id="PTHR46066">
    <property type="entry name" value="CHITINASE DOMAIN-CONTAINING PROTEIN 1 FAMILY MEMBER"/>
    <property type="match status" value="1"/>
</dbReference>
<dbReference type="Gene3D" id="3.10.50.10">
    <property type="match status" value="1"/>
</dbReference>
<evidence type="ECO:0000313" key="8">
    <source>
        <dbReference type="EMBL" id="MBW7454910.1"/>
    </source>
</evidence>
<comment type="caution">
    <text evidence="8">The sequence shown here is derived from an EMBL/GenBank/DDBJ whole genome shotgun (WGS) entry which is preliminary data.</text>
</comment>
<accession>A0ABS7C275</accession>
<evidence type="ECO:0000256" key="1">
    <source>
        <dbReference type="ARBA" id="ARBA00022801"/>
    </source>
</evidence>
<feature type="chain" id="PRO_5045403888" evidence="5">
    <location>
        <begin position="22"/>
        <end position="521"/>
    </location>
</feature>
<feature type="signal peptide" evidence="5">
    <location>
        <begin position="1"/>
        <end position="21"/>
    </location>
</feature>
<dbReference type="Pfam" id="PF00704">
    <property type="entry name" value="Glyco_hydro_18"/>
    <property type="match status" value="1"/>
</dbReference>
<dbReference type="InterPro" id="IPR001579">
    <property type="entry name" value="Glyco_hydro_18_chit_AS"/>
</dbReference>
<dbReference type="PROSITE" id="PS01095">
    <property type="entry name" value="GH18_1"/>
    <property type="match status" value="1"/>
</dbReference>
<evidence type="ECO:0000256" key="4">
    <source>
        <dbReference type="RuleBase" id="RU004453"/>
    </source>
</evidence>
<feature type="domain" description="SLH" evidence="6">
    <location>
        <begin position="84"/>
        <end position="147"/>
    </location>
</feature>
<feature type="domain" description="SLH" evidence="6">
    <location>
        <begin position="23"/>
        <end position="83"/>
    </location>
</feature>
<evidence type="ECO:0000259" key="6">
    <source>
        <dbReference type="PROSITE" id="PS51272"/>
    </source>
</evidence>
<dbReference type="PANTHER" id="PTHR46066:SF2">
    <property type="entry name" value="CHITINASE DOMAIN-CONTAINING PROTEIN 1"/>
    <property type="match status" value="1"/>
</dbReference>
<dbReference type="PROSITE" id="PS51272">
    <property type="entry name" value="SLH"/>
    <property type="match status" value="3"/>
</dbReference>
<reference evidence="8 9" key="1">
    <citation type="submission" date="2021-07" db="EMBL/GenBank/DDBJ databases">
        <title>Paenibacillus radiodurans sp. nov., isolated from the southeastern edge of Tengger Desert.</title>
        <authorList>
            <person name="Zhang G."/>
        </authorList>
    </citation>
    <scope>NUCLEOTIDE SEQUENCE [LARGE SCALE GENOMIC DNA]</scope>
    <source>
        <strain evidence="8 9">CCM 7311</strain>
    </source>
</reference>
<name>A0ABS7C275_9BACL</name>
<evidence type="ECO:0000313" key="9">
    <source>
        <dbReference type="Proteomes" id="UP001519887"/>
    </source>
</evidence>
<dbReference type="InterPro" id="IPR001223">
    <property type="entry name" value="Glyco_hydro18_cat"/>
</dbReference>
<keyword evidence="1 3" id="KW-0378">Hydrolase</keyword>
<dbReference type="SMART" id="SM00636">
    <property type="entry name" value="Glyco_18"/>
    <property type="match status" value="1"/>
</dbReference>